<keyword evidence="3" id="KW-1133">Transmembrane helix</keyword>
<feature type="region of interest" description="Disordered" evidence="2">
    <location>
        <begin position="438"/>
        <end position="463"/>
    </location>
</feature>
<dbReference type="InterPro" id="IPR017732">
    <property type="entry name" value="T4/T6SS_DotU"/>
</dbReference>
<gene>
    <name evidence="5" type="ORF">SAMN05192530_11710</name>
</gene>
<feature type="domain" description="OmpA-like" evidence="4">
    <location>
        <begin position="353"/>
        <end position="472"/>
    </location>
</feature>
<dbReference type="PANTHER" id="PTHR38033">
    <property type="entry name" value="MEMBRANE PROTEIN-RELATED"/>
    <property type="match status" value="1"/>
</dbReference>
<dbReference type="Pfam" id="PF09850">
    <property type="entry name" value="DotU"/>
    <property type="match status" value="1"/>
</dbReference>
<feature type="region of interest" description="Disordered" evidence="2">
    <location>
        <begin position="310"/>
        <end position="330"/>
    </location>
</feature>
<dbReference type="STRING" id="1166073.SAMN05192530_11710"/>
<dbReference type="NCBIfam" id="TIGR03350">
    <property type="entry name" value="type_VI_ompA"/>
    <property type="match status" value="1"/>
</dbReference>
<dbReference type="RefSeq" id="WP_170842704.1">
    <property type="nucleotide sequence ID" value="NZ_FNIT01000017.1"/>
</dbReference>
<evidence type="ECO:0000256" key="2">
    <source>
        <dbReference type="SAM" id="MobiDB-lite"/>
    </source>
</evidence>
<dbReference type="NCBIfam" id="NF038228">
    <property type="entry name" value="IcmH_DotU_IVB"/>
    <property type="match status" value="1"/>
</dbReference>
<feature type="compositionally biased region" description="Low complexity" evidence="2">
    <location>
        <begin position="476"/>
        <end position="486"/>
    </location>
</feature>
<sequence length="501" mass="53155">MSPSGLGQDEPTIIEPSAEGQRRAALAAGLADIFDDVRPASRPGEAPATRGGVDFRRVVEDFRFGEELPPLVGAAAPVMALAVAVRESGAEPDVEALRQLSFATVREYERNLSGARIAPERARAAHYVACAMIDDIVLSRPWGVQSGWARSGLVSTFHMDVTGGDRVFDLLDHFHRNPGANKDILFLIYLCLSLGFEGRTRVSPRGALELAQIRDGLYRTLRGQFGEFERELSPHWRGEAARHKPLRNAAALWGLLGALLLFFALGYVLFLLALNRDSDATLKAYADAVPNATPTVAALATPSIATADEAPDTAPAQTAEQPPDPPRPDPLASFAEFLNPEVSEGLVTLTRDGDSVLVRIRNAGLFAVASAEVEPNLRGLLVRIGTAMAAENFRAVVIGHTDNQPINTVQYPSNWHLSEARAKAVASILTEYAGPGTVTAEGRADTEPVADNATEDGREANRRTEILVVGAASAAGTGVAPAPGRAGETGTGANSGLEVDP</sequence>
<keyword evidence="1 3" id="KW-0472">Membrane</keyword>
<dbReference type="InterPro" id="IPR036737">
    <property type="entry name" value="OmpA-like_sf"/>
</dbReference>
<feature type="transmembrane region" description="Helical" evidence="3">
    <location>
        <begin position="250"/>
        <end position="274"/>
    </location>
</feature>
<feature type="compositionally biased region" description="Low complexity" evidence="2">
    <location>
        <begin position="310"/>
        <end position="321"/>
    </location>
</feature>
<accession>A0A1H0N3A7</accession>
<evidence type="ECO:0000256" key="3">
    <source>
        <dbReference type="SAM" id="Phobius"/>
    </source>
</evidence>
<dbReference type="Proteomes" id="UP000198793">
    <property type="component" value="Unassembled WGS sequence"/>
</dbReference>
<dbReference type="PANTHER" id="PTHR38033:SF1">
    <property type="entry name" value="DOTU FAMILY TYPE IV_VI SECRETION SYSTEM PROTEIN"/>
    <property type="match status" value="1"/>
</dbReference>
<proteinExistence type="predicted"/>
<keyword evidence="6" id="KW-1185">Reference proteome</keyword>
<dbReference type="AlphaFoldDB" id="A0A1H0N3A7"/>
<dbReference type="GO" id="GO:0016020">
    <property type="term" value="C:membrane"/>
    <property type="evidence" value="ECO:0007669"/>
    <property type="project" value="UniProtKB-UniRule"/>
</dbReference>
<name>A0A1H0N3A7_9HYPH</name>
<keyword evidence="3" id="KW-0812">Transmembrane</keyword>
<dbReference type="InterPro" id="IPR038522">
    <property type="entry name" value="T4/T6SS_DotU_sf"/>
</dbReference>
<evidence type="ECO:0000313" key="5">
    <source>
        <dbReference type="EMBL" id="SDO87214.1"/>
    </source>
</evidence>
<dbReference type="SUPFAM" id="SSF103088">
    <property type="entry name" value="OmpA-like"/>
    <property type="match status" value="1"/>
</dbReference>
<dbReference type="EMBL" id="FNIT01000017">
    <property type="protein sequence ID" value="SDO87214.1"/>
    <property type="molecule type" value="Genomic_DNA"/>
</dbReference>
<evidence type="ECO:0000259" key="4">
    <source>
        <dbReference type="PROSITE" id="PS51123"/>
    </source>
</evidence>
<dbReference type="Gene3D" id="1.25.40.590">
    <property type="entry name" value="Type IV / VI secretion system, DotU"/>
    <property type="match status" value="1"/>
</dbReference>
<reference evidence="5 6" key="1">
    <citation type="submission" date="2016-10" db="EMBL/GenBank/DDBJ databases">
        <authorList>
            <person name="de Groot N.N."/>
        </authorList>
    </citation>
    <scope>NUCLEOTIDE SEQUENCE [LARGE SCALE GENOMIC DNA]</scope>
    <source>
        <strain evidence="6">L7-484,KACC 16230,DSM 25025</strain>
    </source>
</reference>
<dbReference type="Pfam" id="PF00691">
    <property type="entry name" value="OmpA"/>
    <property type="match status" value="1"/>
</dbReference>
<evidence type="ECO:0000313" key="6">
    <source>
        <dbReference type="Proteomes" id="UP000198793"/>
    </source>
</evidence>
<dbReference type="InterPro" id="IPR017733">
    <property type="entry name" value="OmpA-like_dom_proteobacteria"/>
</dbReference>
<dbReference type="NCBIfam" id="TIGR03349">
    <property type="entry name" value="IV_VI_DotU"/>
    <property type="match status" value="1"/>
</dbReference>
<organism evidence="5 6">
    <name type="scientific">Aureimonas jatrophae</name>
    <dbReference type="NCBI Taxonomy" id="1166073"/>
    <lineage>
        <taxon>Bacteria</taxon>
        <taxon>Pseudomonadati</taxon>
        <taxon>Pseudomonadota</taxon>
        <taxon>Alphaproteobacteria</taxon>
        <taxon>Hyphomicrobiales</taxon>
        <taxon>Aurantimonadaceae</taxon>
        <taxon>Aureimonas</taxon>
    </lineage>
</organism>
<dbReference type="CDD" id="cd07185">
    <property type="entry name" value="OmpA_C-like"/>
    <property type="match status" value="1"/>
</dbReference>
<feature type="region of interest" description="Disordered" evidence="2">
    <location>
        <begin position="476"/>
        <end position="501"/>
    </location>
</feature>
<dbReference type="Gene3D" id="3.30.1330.60">
    <property type="entry name" value="OmpA-like domain"/>
    <property type="match status" value="1"/>
</dbReference>
<protein>
    <submittedName>
        <fullName evidence="5">Type VI secretion system protein ImpK</fullName>
    </submittedName>
</protein>
<dbReference type="PROSITE" id="PS51123">
    <property type="entry name" value="OMPA_2"/>
    <property type="match status" value="1"/>
</dbReference>
<evidence type="ECO:0000256" key="1">
    <source>
        <dbReference type="PROSITE-ProRule" id="PRU00473"/>
    </source>
</evidence>
<dbReference type="InterPro" id="IPR006665">
    <property type="entry name" value="OmpA-like"/>
</dbReference>